<dbReference type="EMBL" id="CM056815">
    <property type="protein sequence ID" value="KAJ8631024.1"/>
    <property type="molecule type" value="Genomic_DNA"/>
</dbReference>
<sequence>MQEKDGHELISPTSFTNHCRTENWDGQSSNVLPSIQSLGERIYRSTDLVQSSVSEDSEMFRQRHLMNLQGGKESDHQDFSSALGKGLTLSLYSHLPSDVQIPSFNYREADPIVNQIDPSYLTTREEPRVFINAYEATSMLQNHSCSISSNEVASSLVIRNSRYLKPAQRLLDEVISVIKDVELKPDKQMRKDKSVRRILQDGTTSLRGCTKAGKLVNDQTRNTLCSNECSSASKQDIQIRVEKLVALLEEVNRRQEQYRHKMEEVVSSFEVVAGLGSAKSYISLAPQAMSRHFCSLRHAIVTQICAARRCLSEDLLRNDGSLGQLSLFDQNTRQKRASPQPLGMISTQQAWRPIRGLPENAVAILRAWLFEHFLHPYPNDSEKLLLAAQTGLSRNQVSNWFINARVRLWKPMIEDMYREEIKEEVSTGSSISVDNNSMTMVNFLEAHSFTCLFGVFVLPLLEVKNLA</sequence>
<gene>
    <name evidence="1" type="ORF">MRB53_024347</name>
</gene>
<dbReference type="Proteomes" id="UP001234297">
    <property type="component" value="Chromosome 7"/>
</dbReference>
<name>A0ACC2LC65_PERAE</name>
<comment type="caution">
    <text evidence="1">The sequence shown here is derived from an EMBL/GenBank/DDBJ whole genome shotgun (WGS) entry which is preliminary data.</text>
</comment>
<evidence type="ECO:0000313" key="2">
    <source>
        <dbReference type="Proteomes" id="UP001234297"/>
    </source>
</evidence>
<organism evidence="1 2">
    <name type="scientific">Persea americana</name>
    <name type="common">Avocado</name>
    <dbReference type="NCBI Taxonomy" id="3435"/>
    <lineage>
        <taxon>Eukaryota</taxon>
        <taxon>Viridiplantae</taxon>
        <taxon>Streptophyta</taxon>
        <taxon>Embryophyta</taxon>
        <taxon>Tracheophyta</taxon>
        <taxon>Spermatophyta</taxon>
        <taxon>Magnoliopsida</taxon>
        <taxon>Magnoliidae</taxon>
        <taxon>Laurales</taxon>
        <taxon>Lauraceae</taxon>
        <taxon>Persea</taxon>
    </lineage>
</organism>
<reference evidence="1 2" key="1">
    <citation type="journal article" date="2022" name="Hortic Res">
        <title>A haplotype resolved chromosomal level avocado genome allows analysis of novel avocado genes.</title>
        <authorList>
            <person name="Nath O."/>
            <person name="Fletcher S.J."/>
            <person name="Hayward A."/>
            <person name="Shaw L.M."/>
            <person name="Masouleh A.K."/>
            <person name="Furtado A."/>
            <person name="Henry R.J."/>
            <person name="Mitter N."/>
        </authorList>
    </citation>
    <scope>NUCLEOTIDE SEQUENCE [LARGE SCALE GENOMIC DNA]</scope>
    <source>
        <strain evidence="2">cv. Hass</strain>
    </source>
</reference>
<accession>A0ACC2LC65</accession>
<protein>
    <submittedName>
        <fullName evidence="1">Uncharacterized protein</fullName>
    </submittedName>
</protein>
<keyword evidence="2" id="KW-1185">Reference proteome</keyword>
<proteinExistence type="predicted"/>
<evidence type="ECO:0000313" key="1">
    <source>
        <dbReference type="EMBL" id="KAJ8631024.1"/>
    </source>
</evidence>